<name>A0ABQ4NUT5_SHECO</name>
<proteinExistence type="predicted"/>
<comment type="caution">
    <text evidence="1">The sequence shown here is derived from an EMBL/GenBank/DDBJ whole genome shotgun (WGS) entry which is preliminary data.</text>
</comment>
<organism evidence="1 2">
    <name type="scientific">Shewanella colwelliana</name>
    <name type="common">Alteromonas colwelliana</name>
    <dbReference type="NCBI Taxonomy" id="23"/>
    <lineage>
        <taxon>Bacteria</taxon>
        <taxon>Pseudomonadati</taxon>
        <taxon>Pseudomonadota</taxon>
        <taxon>Gammaproteobacteria</taxon>
        <taxon>Alteromonadales</taxon>
        <taxon>Shewanellaceae</taxon>
        <taxon>Shewanella</taxon>
    </lineage>
</organism>
<sequence>MLLGSRCAPTGINKRADFILIHDKATMKNPATNVNGYWELINRHNNNVKPVNFKFKLMFSLVKIYD</sequence>
<protein>
    <submittedName>
        <fullName evidence="1">Uncharacterized protein</fullName>
    </submittedName>
</protein>
<evidence type="ECO:0000313" key="2">
    <source>
        <dbReference type="Proteomes" id="UP000773469"/>
    </source>
</evidence>
<gene>
    <name evidence="1" type="ORF">TUM3794_02720</name>
</gene>
<dbReference type="EMBL" id="BPEU01000002">
    <property type="protein sequence ID" value="GIU35280.1"/>
    <property type="molecule type" value="Genomic_DNA"/>
</dbReference>
<keyword evidence="2" id="KW-1185">Reference proteome</keyword>
<dbReference type="Proteomes" id="UP000773469">
    <property type="component" value="Unassembled WGS sequence"/>
</dbReference>
<evidence type="ECO:0000313" key="1">
    <source>
        <dbReference type="EMBL" id="GIU35280.1"/>
    </source>
</evidence>
<accession>A0ABQ4NUT5</accession>
<reference evidence="1 2" key="1">
    <citation type="submission" date="2021-05" db="EMBL/GenBank/DDBJ databases">
        <title>Molecular characterization for Shewanella algae harboring chromosomal blaOXA-55-like strains isolated from clinical and environment sample.</title>
        <authorList>
            <person name="Ohama Y."/>
            <person name="Aoki K."/>
            <person name="Harada S."/>
            <person name="Moriya K."/>
            <person name="Ishii Y."/>
            <person name="Tateda K."/>
        </authorList>
    </citation>
    <scope>NUCLEOTIDE SEQUENCE [LARGE SCALE GENOMIC DNA]</scope>
    <source>
        <strain evidence="1 2">MBTL60-118</strain>
    </source>
</reference>